<keyword evidence="3" id="KW-0067">ATP-binding</keyword>
<dbReference type="PANTHER" id="PTHR35526">
    <property type="entry name" value="ANTI-SIGMA-F FACTOR RSBW-RELATED"/>
    <property type="match status" value="1"/>
</dbReference>
<dbReference type="InterPro" id="IPR003594">
    <property type="entry name" value="HATPase_dom"/>
</dbReference>
<proteinExistence type="predicted"/>
<evidence type="ECO:0000313" key="3">
    <source>
        <dbReference type="EMBL" id="MFC5814128.1"/>
    </source>
</evidence>
<organism evidence="3 4">
    <name type="scientific">Nonomuraea harbinensis</name>
    <dbReference type="NCBI Taxonomy" id="1286938"/>
    <lineage>
        <taxon>Bacteria</taxon>
        <taxon>Bacillati</taxon>
        <taxon>Actinomycetota</taxon>
        <taxon>Actinomycetes</taxon>
        <taxon>Streptosporangiales</taxon>
        <taxon>Streptosporangiaceae</taxon>
        <taxon>Nonomuraea</taxon>
    </lineage>
</organism>
<feature type="domain" description="Histidine kinase/HSP90-like ATPase" evidence="2">
    <location>
        <begin position="26"/>
        <end position="144"/>
    </location>
</feature>
<dbReference type="Proteomes" id="UP001596096">
    <property type="component" value="Unassembled WGS sequence"/>
</dbReference>
<dbReference type="RefSeq" id="WP_219544975.1">
    <property type="nucleotide sequence ID" value="NZ_JAHKRN010000012.1"/>
</dbReference>
<dbReference type="Pfam" id="PF13581">
    <property type="entry name" value="HATPase_c_2"/>
    <property type="match status" value="1"/>
</dbReference>
<dbReference type="GO" id="GO:0005524">
    <property type="term" value="F:ATP binding"/>
    <property type="evidence" value="ECO:0007669"/>
    <property type="project" value="UniProtKB-KW"/>
</dbReference>
<dbReference type="InterPro" id="IPR050267">
    <property type="entry name" value="Anti-sigma-factor_SerPK"/>
</dbReference>
<dbReference type="PANTHER" id="PTHR35526:SF3">
    <property type="entry name" value="ANTI-SIGMA-F FACTOR RSBW"/>
    <property type="match status" value="1"/>
</dbReference>
<name>A0ABW1BNC3_9ACTN</name>
<evidence type="ECO:0000259" key="2">
    <source>
        <dbReference type="Pfam" id="PF13581"/>
    </source>
</evidence>
<protein>
    <submittedName>
        <fullName evidence="3">ATP-binding protein</fullName>
    </submittedName>
</protein>
<accession>A0ABW1BNC3</accession>
<keyword evidence="3" id="KW-0547">Nucleotide-binding</keyword>
<evidence type="ECO:0000256" key="1">
    <source>
        <dbReference type="SAM" id="MobiDB-lite"/>
    </source>
</evidence>
<comment type="caution">
    <text evidence="3">The sequence shown here is derived from an EMBL/GenBank/DDBJ whole genome shotgun (WGS) entry which is preliminary data.</text>
</comment>
<sequence>MIAAMKPQEQQERTRVPERMMWRCVFPGETDQVRQARRMVEALFAGTGRENDAGLIVSELATNTLLHTRSGHAGGWFGVEIRLPDNGPAYLGVYDLGGAGIPQFRRHPGGPEQRVGGLGLGIVRELAMTLSLIGSPQTGHTVWVYLEPKVSPSSVRAPQRDEGGRPAAIRPTLGVRPRTSPEEEAGYERG</sequence>
<reference evidence="4" key="1">
    <citation type="journal article" date="2019" name="Int. J. Syst. Evol. Microbiol.">
        <title>The Global Catalogue of Microorganisms (GCM) 10K type strain sequencing project: providing services to taxonomists for standard genome sequencing and annotation.</title>
        <authorList>
            <consortium name="The Broad Institute Genomics Platform"/>
            <consortium name="The Broad Institute Genome Sequencing Center for Infectious Disease"/>
            <person name="Wu L."/>
            <person name="Ma J."/>
        </authorList>
    </citation>
    <scope>NUCLEOTIDE SEQUENCE [LARGE SCALE GENOMIC DNA]</scope>
    <source>
        <strain evidence="4">CGMCC 4.7106</strain>
    </source>
</reference>
<feature type="region of interest" description="Disordered" evidence="1">
    <location>
        <begin position="151"/>
        <end position="190"/>
    </location>
</feature>
<keyword evidence="4" id="KW-1185">Reference proteome</keyword>
<evidence type="ECO:0000313" key="4">
    <source>
        <dbReference type="Proteomes" id="UP001596096"/>
    </source>
</evidence>
<dbReference type="EMBL" id="JBHSNW010000001">
    <property type="protein sequence ID" value="MFC5814128.1"/>
    <property type="molecule type" value="Genomic_DNA"/>
</dbReference>
<gene>
    <name evidence="3" type="ORF">ACFPUY_03480</name>
</gene>